<dbReference type="AlphaFoldDB" id="A0A3B0WXK6"/>
<accession>A0A3B0WXK6</accession>
<gene>
    <name evidence="1" type="ORF">MNBD_GAMMA03-1994</name>
</gene>
<reference evidence="1" key="1">
    <citation type="submission" date="2018-06" db="EMBL/GenBank/DDBJ databases">
        <authorList>
            <person name="Zhirakovskaya E."/>
        </authorList>
    </citation>
    <scope>NUCLEOTIDE SEQUENCE</scope>
</reference>
<name>A0A3B0WXK6_9ZZZZ</name>
<feature type="non-terminal residue" evidence="1">
    <location>
        <position position="34"/>
    </location>
</feature>
<sequence>MKISSILSLSILFVGFSFSANANADEHNLITVYK</sequence>
<organism evidence="1">
    <name type="scientific">hydrothermal vent metagenome</name>
    <dbReference type="NCBI Taxonomy" id="652676"/>
    <lineage>
        <taxon>unclassified sequences</taxon>
        <taxon>metagenomes</taxon>
        <taxon>ecological metagenomes</taxon>
    </lineage>
</organism>
<evidence type="ECO:0000313" key="1">
    <source>
        <dbReference type="EMBL" id="VAW49096.1"/>
    </source>
</evidence>
<protein>
    <submittedName>
        <fullName evidence="1">Uncharacterized protein</fullName>
    </submittedName>
</protein>
<dbReference type="EMBL" id="UOFC01000255">
    <property type="protein sequence ID" value="VAW49096.1"/>
    <property type="molecule type" value="Genomic_DNA"/>
</dbReference>
<proteinExistence type="predicted"/>